<dbReference type="Pfam" id="PF10098">
    <property type="entry name" value="DUF2336"/>
    <property type="match status" value="1"/>
</dbReference>
<protein>
    <submittedName>
        <fullName evidence="1">Uncharacterized protein (DUF2336 family)</fullName>
    </submittedName>
</protein>
<comment type="caution">
    <text evidence="1">The sequence shown here is derived from an EMBL/GenBank/DDBJ whole genome shotgun (WGS) entry which is preliminary data.</text>
</comment>
<dbReference type="RefSeq" id="WP_183254431.1">
    <property type="nucleotide sequence ID" value="NZ_BAAAFF010000002.1"/>
</dbReference>
<keyword evidence="2" id="KW-1185">Reference proteome</keyword>
<proteinExistence type="predicted"/>
<sequence>MSEPVTKPEEAEPQGGFRARHALLKRLADVVSLPGSRVNAFERSVIGDLLVEMLRLASHDDRKRVAARLAPLTEVPNALARMLLRDEPDIAGLLIEQCASLSDADLVACARDAATEHRLLMASRRGLSEVVTETLMSFGESAVIEAVLTNTTARLSQVAVEGVVSLSRTDRQLCAHLLRRPELRPSGAYVMFWWCDPDDRRTILQRFAVSREVMQEVVEDVFVMASEENWQDPVSRKALQFIERRQRNRAAIEKSPFSDLEQAVEAAARDGLTREVATEIAHLAGVKPITGAKIMGDPGGEPLAILCKATGLAKTELTGLWRSMRRPELAEDGSPDPVWERVQVTYDMLAVDRAQTVLRYWNWSLSSALTPALLRVIREGEEDEVDDYSAPERAAMLALAENFGR</sequence>
<organism evidence="1 2">
    <name type="scientific">Brevundimonas basaltis</name>
    <dbReference type="NCBI Taxonomy" id="472166"/>
    <lineage>
        <taxon>Bacteria</taxon>
        <taxon>Pseudomonadati</taxon>
        <taxon>Pseudomonadota</taxon>
        <taxon>Alphaproteobacteria</taxon>
        <taxon>Caulobacterales</taxon>
        <taxon>Caulobacteraceae</taxon>
        <taxon>Brevundimonas</taxon>
    </lineage>
</organism>
<dbReference type="Proteomes" id="UP000566663">
    <property type="component" value="Unassembled WGS sequence"/>
</dbReference>
<evidence type="ECO:0000313" key="1">
    <source>
        <dbReference type="EMBL" id="MBB5292223.1"/>
    </source>
</evidence>
<reference evidence="1 2" key="1">
    <citation type="submission" date="2020-08" db="EMBL/GenBank/DDBJ databases">
        <title>Genomic Encyclopedia of Type Strains, Phase IV (KMG-IV): sequencing the most valuable type-strain genomes for metagenomic binning, comparative biology and taxonomic classification.</title>
        <authorList>
            <person name="Goeker M."/>
        </authorList>
    </citation>
    <scope>NUCLEOTIDE SEQUENCE [LARGE SCALE GENOMIC DNA]</scope>
    <source>
        <strain evidence="1 2">DSM 25335</strain>
    </source>
</reference>
<gene>
    <name evidence="1" type="ORF">HNQ67_001743</name>
</gene>
<evidence type="ECO:0000313" key="2">
    <source>
        <dbReference type="Proteomes" id="UP000566663"/>
    </source>
</evidence>
<dbReference type="EMBL" id="JACHFZ010000003">
    <property type="protein sequence ID" value="MBB5292223.1"/>
    <property type="molecule type" value="Genomic_DNA"/>
</dbReference>
<dbReference type="AlphaFoldDB" id="A0A7W8I005"/>
<accession>A0A7W8I005</accession>
<dbReference type="InterPro" id="IPR019285">
    <property type="entry name" value="DUF2336"/>
</dbReference>
<name>A0A7W8I005_9CAUL</name>